<evidence type="ECO:0000313" key="7">
    <source>
        <dbReference type="Proteomes" id="UP001610334"/>
    </source>
</evidence>
<evidence type="ECO:0000259" key="4">
    <source>
        <dbReference type="Pfam" id="PF22939"/>
    </source>
</evidence>
<dbReference type="Pfam" id="PF12796">
    <property type="entry name" value="Ank_2"/>
    <property type="match status" value="1"/>
</dbReference>
<name>A0ABR4HVS2_9EURO</name>
<dbReference type="InterPro" id="IPR036770">
    <property type="entry name" value="Ankyrin_rpt-contain_sf"/>
</dbReference>
<comment type="caution">
    <text evidence="6">The sequence shown here is derived from an EMBL/GenBank/DDBJ whole genome shotgun (WGS) entry which is preliminary data.</text>
</comment>
<dbReference type="InterPro" id="IPR002110">
    <property type="entry name" value="Ankyrin_rpt"/>
</dbReference>
<dbReference type="InterPro" id="IPR027417">
    <property type="entry name" value="P-loop_NTPase"/>
</dbReference>
<evidence type="ECO:0000259" key="3">
    <source>
        <dbReference type="Pfam" id="PF17100"/>
    </source>
</evidence>
<dbReference type="Gene3D" id="1.25.40.20">
    <property type="entry name" value="Ankyrin repeat-containing domain"/>
    <property type="match status" value="1"/>
</dbReference>
<feature type="domain" description="GPI inositol-deacylase winged helix" evidence="4">
    <location>
        <begin position="629"/>
        <end position="711"/>
    </location>
</feature>
<evidence type="ECO:0000256" key="1">
    <source>
        <dbReference type="ARBA" id="ARBA00022737"/>
    </source>
</evidence>
<dbReference type="SMART" id="SM00248">
    <property type="entry name" value="ANK"/>
    <property type="match status" value="3"/>
</dbReference>
<gene>
    <name evidence="6" type="ORF">BJX63DRAFT_439011</name>
</gene>
<dbReference type="EMBL" id="JBFXLT010000010">
    <property type="protein sequence ID" value="KAL2819476.1"/>
    <property type="molecule type" value="Genomic_DNA"/>
</dbReference>
<evidence type="ECO:0000256" key="2">
    <source>
        <dbReference type="PROSITE-ProRule" id="PRU00023"/>
    </source>
</evidence>
<dbReference type="SUPFAM" id="SSF52540">
    <property type="entry name" value="P-loop containing nucleoside triphosphate hydrolases"/>
    <property type="match status" value="1"/>
</dbReference>
<reference evidence="6 7" key="1">
    <citation type="submission" date="2024-07" db="EMBL/GenBank/DDBJ databases">
        <title>Section-level genome sequencing and comparative genomics of Aspergillus sections Usti and Cavernicolus.</title>
        <authorList>
            <consortium name="Lawrence Berkeley National Laboratory"/>
            <person name="Nybo J.L."/>
            <person name="Vesth T.C."/>
            <person name="Theobald S."/>
            <person name="Frisvad J.C."/>
            <person name="Larsen T.O."/>
            <person name="Kjaerboelling I."/>
            <person name="Rothschild-Mancinelli K."/>
            <person name="Lyhne E.K."/>
            <person name="Kogle M.E."/>
            <person name="Barry K."/>
            <person name="Clum A."/>
            <person name="Na H."/>
            <person name="Ledsgaard L."/>
            <person name="Lin J."/>
            <person name="Lipzen A."/>
            <person name="Kuo A."/>
            <person name="Riley R."/>
            <person name="Mondo S."/>
            <person name="Labutti K."/>
            <person name="Haridas S."/>
            <person name="Pangalinan J."/>
            <person name="Salamov A.A."/>
            <person name="Simmons B.A."/>
            <person name="Magnuson J.K."/>
            <person name="Chen J."/>
            <person name="Drula E."/>
            <person name="Henrissat B."/>
            <person name="Wiebenga A."/>
            <person name="Lubbers R.J."/>
            <person name="Gomes A.C."/>
            <person name="Makela M.R."/>
            <person name="Stajich J."/>
            <person name="Grigoriev I.V."/>
            <person name="Mortensen U.H."/>
            <person name="De Vries R.P."/>
            <person name="Baker S.E."/>
            <person name="Andersen M.R."/>
        </authorList>
    </citation>
    <scope>NUCLEOTIDE SEQUENCE [LARGE SCALE GENOMIC DNA]</scope>
    <source>
        <strain evidence="6 7">CBS 588.65</strain>
    </source>
</reference>
<keyword evidence="1" id="KW-0677">Repeat</keyword>
<dbReference type="Gene3D" id="3.40.50.300">
    <property type="entry name" value="P-loop containing nucleotide triphosphate hydrolases"/>
    <property type="match status" value="1"/>
</dbReference>
<dbReference type="PANTHER" id="PTHR10039">
    <property type="entry name" value="AMELOGENIN"/>
    <property type="match status" value="1"/>
</dbReference>
<evidence type="ECO:0008006" key="8">
    <source>
        <dbReference type="Google" id="ProtNLM"/>
    </source>
</evidence>
<dbReference type="InterPro" id="IPR056884">
    <property type="entry name" value="NPHP3-like_N"/>
</dbReference>
<feature type="repeat" description="ANK" evidence="2">
    <location>
        <begin position="842"/>
        <end position="866"/>
    </location>
</feature>
<dbReference type="PROSITE" id="PS50088">
    <property type="entry name" value="ANK_REPEAT"/>
    <property type="match status" value="1"/>
</dbReference>
<dbReference type="Pfam" id="PF24883">
    <property type="entry name" value="NPHP3_N"/>
    <property type="match status" value="1"/>
</dbReference>
<keyword evidence="7" id="KW-1185">Reference proteome</keyword>
<protein>
    <recommendedName>
        <fullName evidence="8">Ankyrin repeat protein</fullName>
    </recommendedName>
</protein>
<organism evidence="6 7">
    <name type="scientific">Aspergillus granulosus</name>
    <dbReference type="NCBI Taxonomy" id="176169"/>
    <lineage>
        <taxon>Eukaryota</taxon>
        <taxon>Fungi</taxon>
        <taxon>Dikarya</taxon>
        <taxon>Ascomycota</taxon>
        <taxon>Pezizomycotina</taxon>
        <taxon>Eurotiomycetes</taxon>
        <taxon>Eurotiomycetidae</taxon>
        <taxon>Eurotiales</taxon>
        <taxon>Aspergillaceae</taxon>
        <taxon>Aspergillus</taxon>
        <taxon>Aspergillus subgen. Nidulantes</taxon>
    </lineage>
</organism>
<proteinExistence type="predicted"/>
<dbReference type="InterPro" id="IPR031359">
    <property type="entry name" value="NACHT_N"/>
</dbReference>
<feature type="domain" description="Nephrocystin 3-like N-terminal" evidence="5">
    <location>
        <begin position="340"/>
        <end position="507"/>
    </location>
</feature>
<feature type="domain" description="NWD NACHT-NTPase N-terminal" evidence="3">
    <location>
        <begin position="83"/>
        <end position="277"/>
    </location>
</feature>
<evidence type="ECO:0000313" key="6">
    <source>
        <dbReference type="EMBL" id="KAL2819476.1"/>
    </source>
</evidence>
<dbReference type="Proteomes" id="UP001610334">
    <property type="component" value="Unassembled WGS sequence"/>
</dbReference>
<dbReference type="SUPFAM" id="SSF48403">
    <property type="entry name" value="Ankyrin repeat"/>
    <property type="match status" value="1"/>
</dbReference>
<sequence>MHHVSQPPSTITSERGSLNFATFHPRMIAIAEMSCFSRLKGFFDKRSTRIGNNKSPAISKSSTSNGVINPWLEAERLIRRDEQLNKVWEESCHILQSDYGLEENDLHNFLDKMTQRLHNKEVQVSESDARRNATREKLTKACRNIVLIKDVINPAAAASPPVAIACAGITVGLLLFIQAMEQHEILLQGLETISSLLPRLHVIESHFLSRDTKLNTQSTKTFEDDIVRLYSKVLEFQSRAICYLRKQSATQFLRDMWKQDQWEEILQDIDRYDTSIRRLASSAHIVEVEKKLEAIQKALQQQQVWQTVSMQDKRKTKLFEQLYTCPYKDRKDRNNKHVAGTCAWFTAHPQFMKWIQSQGSELLWVSADPGCGKSVLTRYLVDEYLPLSGKRTVCYFFFKDDFADQKRATHALSSILRQLLMAQPHLVHDSLLDKSEADGEKLVESFNELWNMLVHVTANQDAGEVICLLDALDECQEDDRKQLIQVVESLYLSNLGKRNLKFLMTSRPYDHIRRDFYRMEKHMPTIHLSGENEENVETISHEIDLVIKERVKDIGERNSLQPDECDFIYEQLTSVRNRTYLWVSLTLNVVEERTPEFSRGSVRRVIHDIPKDVDAAYSRILDHSPDHIKARRLLHLVIAAERPLNLEELSLALALSAGDQSVKHLQEEIQIDNKRIQRMVRSLCGLFLVVIDAKVYLLHQTAKEFLVKNTSAACDTKGSRWKHSLHPQESHHLLAEICTLYLSQDIYFNVFPGFMDYAAKNWPIHFRRAGVASEDIIAQRAHMICQTDTKIYKTWSDIYTRGRWRFPDWRPIHIVSHFGLTSVVKLLLDSGNMDVDSKDTGYGQTPLSWAAENGHEGVVKLLLATGNVDVDSKDTEYGRTPLSWAAENGYTVITEILKLSHASVN</sequence>
<dbReference type="InterPro" id="IPR054471">
    <property type="entry name" value="GPIID_WHD"/>
</dbReference>
<evidence type="ECO:0000259" key="5">
    <source>
        <dbReference type="Pfam" id="PF24883"/>
    </source>
</evidence>
<dbReference type="Pfam" id="PF22939">
    <property type="entry name" value="WHD_GPIID"/>
    <property type="match status" value="1"/>
</dbReference>
<dbReference type="Pfam" id="PF17100">
    <property type="entry name" value="NACHT_N"/>
    <property type="match status" value="1"/>
</dbReference>
<accession>A0ABR4HVS2</accession>
<dbReference type="PROSITE" id="PS50297">
    <property type="entry name" value="ANK_REP_REGION"/>
    <property type="match status" value="1"/>
</dbReference>
<keyword evidence="2" id="KW-0040">ANK repeat</keyword>